<dbReference type="NCBIfam" id="TIGR03361">
    <property type="entry name" value="VI_Rhs_Vgr"/>
    <property type="match status" value="1"/>
</dbReference>
<dbReference type="InterPro" id="IPR017847">
    <property type="entry name" value="T6SS_RhsGE_Vgr_subset"/>
</dbReference>
<feature type="region of interest" description="Disordered" evidence="2">
    <location>
        <begin position="1248"/>
        <end position="1267"/>
    </location>
</feature>
<dbReference type="Pfam" id="PF04717">
    <property type="entry name" value="Phage_base_V"/>
    <property type="match status" value="1"/>
</dbReference>
<dbReference type="Pfam" id="PF07217">
    <property type="entry name" value="Het-C"/>
    <property type="match status" value="1"/>
</dbReference>
<accession>A0A228HLH2</accession>
<comment type="caution">
    <text evidence="5">The sequence shown here is derived from an EMBL/GenBank/DDBJ whole genome shotgun (WGS) entry which is preliminary data.</text>
</comment>
<dbReference type="NCBIfam" id="TIGR01646">
    <property type="entry name" value="vgr_GE"/>
    <property type="match status" value="1"/>
</dbReference>
<evidence type="ECO:0000259" key="4">
    <source>
        <dbReference type="Pfam" id="PF22178"/>
    </source>
</evidence>
<dbReference type="SUPFAM" id="SSF69349">
    <property type="entry name" value="Phage fibre proteins"/>
    <property type="match status" value="1"/>
</dbReference>
<dbReference type="Gene3D" id="4.10.220.110">
    <property type="match status" value="1"/>
</dbReference>
<dbReference type="InterPro" id="IPR037026">
    <property type="entry name" value="Vgr_OB-fold_dom_sf"/>
</dbReference>
<evidence type="ECO:0000259" key="3">
    <source>
        <dbReference type="Pfam" id="PF04717"/>
    </source>
</evidence>
<evidence type="ECO:0000313" key="6">
    <source>
        <dbReference type="Proteomes" id="UP000214600"/>
    </source>
</evidence>
<dbReference type="SUPFAM" id="SSF69255">
    <property type="entry name" value="gp5 N-terminal domain-like"/>
    <property type="match status" value="1"/>
</dbReference>
<feature type="domain" description="Gp5/Type VI secretion system Vgr C-terminal trimerisation" evidence="4">
    <location>
        <begin position="470"/>
        <end position="572"/>
    </location>
</feature>
<reference evidence="6" key="1">
    <citation type="submission" date="2017-06" db="EMBL/GenBank/DDBJ databases">
        <authorList>
            <person name="LiPuma J."/>
            <person name="Spilker T."/>
        </authorList>
    </citation>
    <scope>NUCLEOTIDE SEQUENCE [LARGE SCALE GENOMIC DNA]</scope>
    <source>
        <strain evidence="6">AU17325</strain>
    </source>
</reference>
<organism evidence="5 6">
    <name type="scientific">Burkholderia aenigmatica</name>
    <dbReference type="NCBI Taxonomy" id="2015348"/>
    <lineage>
        <taxon>Bacteria</taxon>
        <taxon>Pseudomonadati</taxon>
        <taxon>Pseudomonadota</taxon>
        <taxon>Betaproteobacteria</taxon>
        <taxon>Burkholderiales</taxon>
        <taxon>Burkholderiaceae</taxon>
        <taxon>Burkholderia</taxon>
        <taxon>Burkholderia cepacia complex</taxon>
    </lineage>
</organism>
<dbReference type="InterPro" id="IPR050708">
    <property type="entry name" value="T6SS_VgrG/RHS"/>
</dbReference>
<comment type="similarity">
    <text evidence="1">Belongs to the VgrG protein family.</text>
</comment>
<dbReference type="Gene3D" id="3.55.50.10">
    <property type="entry name" value="Baseplate protein-like domains"/>
    <property type="match status" value="1"/>
</dbReference>
<dbReference type="Gene3D" id="2.30.110.50">
    <property type="match status" value="1"/>
</dbReference>
<dbReference type="EMBL" id="NKFA01000046">
    <property type="protein sequence ID" value="OXI31030.1"/>
    <property type="molecule type" value="Genomic_DNA"/>
</dbReference>
<protein>
    <submittedName>
        <fullName evidence="5">Uncharacterized protein</fullName>
    </submittedName>
</protein>
<dbReference type="Pfam" id="PF05954">
    <property type="entry name" value="Phage_GPD"/>
    <property type="match status" value="1"/>
</dbReference>
<evidence type="ECO:0000256" key="1">
    <source>
        <dbReference type="ARBA" id="ARBA00005558"/>
    </source>
</evidence>
<dbReference type="Pfam" id="PF22178">
    <property type="entry name" value="Gp5_trimer_C"/>
    <property type="match status" value="1"/>
</dbReference>
<dbReference type="InterPro" id="IPR010816">
    <property type="entry name" value="Het-C"/>
</dbReference>
<dbReference type="InterPro" id="IPR054030">
    <property type="entry name" value="Gp5_Vgr_C"/>
</dbReference>
<evidence type="ECO:0000313" key="5">
    <source>
        <dbReference type="EMBL" id="OXI31030.1"/>
    </source>
</evidence>
<evidence type="ECO:0000256" key="2">
    <source>
        <dbReference type="SAM" id="MobiDB-lite"/>
    </source>
</evidence>
<dbReference type="Proteomes" id="UP000214600">
    <property type="component" value="Unassembled WGS sequence"/>
</dbReference>
<dbReference type="Gene3D" id="2.40.50.230">
    <property type="entry name" value="Gp5 N-terminal domain"/>
    <property type="match status" value="1"/>
</dbReference>
<dbReference type="InterPro" id="IPR006531">
    <property type="entry name" value="Gp5/Vgr_OB"/>
</dbReference>
<dbReference type="RefSeq" id="WP_089454727.1">
    <property type="nucleotide sequence ID" value="NZ_NKFA01000046.1"/>
</dbReference>
<dbReference type="SUPFAM" id="SSF69279">
    <property type="entry name" value="Phage tail proteins"/>
    <property type="match status" value="2"/>
</dbReference>
<reference evidence="5 6" key="2">
    <citation type="submission" date="2017-08" db="EMBL/GenBank/DDBJ databases">
        <title>WGS of novel Burkholderia cepaca complex species.</title>
        <authorList>
            <person name="Lipuma J."/>
            <person name="Spilker T."/>
        </authorList>
    </citation>
    <scope>NUCLEOTIDE SEQUENCE [LARGE SCALE GENOMIC DNA]</scope>
    <source>
        <strain evidence="5 6">AU17325</strain>
    </source>
</reference>
<dbReference type="OrthoDB" id="1907165at2"/>
<dbReference type="InterPro" id="IPR006533">
    <property type="entry name" value="T6SS_Vgr_RhsGE"/>
</dbReference>
<sequence>MVMSSDLRFTFTAGDESFEVVEFTLHEGLSETFRLEVELASANPAIDFGQVLDRNGLLTIWQGGQPVRYVHGAVSSFVQGDTGFRRTRYSAVVEPRLARLKLSSDWRIFQTLSVTEIAVAVLKAHELTMNYEQRATNEHLAREYCVQAGDTDYDFVERILREEGFFYAFKHGKEGHRLIHCDRLFIFGRLDGEPVIYNPTPGGDQPQPSLRTFAYTENVRTARQVQRDYTFKNPRFNHEYPRDGTDLDHQGRGYARYDYPGRYKHEASGKAFTHDRLRGHRRDARVAFVSGDDARLKPGIAFALTGHPREDMNRSWRPVSLMHHGKQHTSQAEESADARHGTYYRYEAVLVPDDAEWRAEPLPHPRIDGPQPAVVVGPEGEEIYTDEYGRVKVQFPWDRQGRHDEHSSCWIRVAQNWAGALWGHMAIPRIGQEVIVDFFDGDPDQPVITGRTYNRLQLPPYELPRHKTRMTIKSQTHKGEGFNELRFEDEAGQEEIYVHAQRDQNIHVNHDETTFVGNDRSEQVEHDETIAIGNDRKETVGHDEQVTIGRDRRHDIGQDDFLTIGRNHTITTAKDRTEEVGNSRRDKTAANHTVDIGGHYAQHVQGRVDIEAGQAITTRTNVIELHAGDVFRLRGPGGTITLDDSGIELNGVGIYLKGPLSGTKKGLRNAIDMAGMLVTPDQPPTLYEEDGLIESTFALDQLTSVARHSTKGEFTLMLAPIFGFDIPAHTYIKLYDGLRQGTIANPEHRLVKHGKSPADYDNHERMVRVHSMAVERARSDKDASGLLLTALLHEFGHHIDNVLRRDLADRHTDGSSTLEDDSPLDEGARYAYRMALIDLDIESTTQVTYARFSGPTGSGPLTLDYAEASQAIRALQGGDADALEEKVGSREAFGAGRGEHHATQPNSSFGHESIEDALGEVGFNARQRKQIYFGNWLRDYSQLLDPSIVRPPNAKKDLSRYLSRDVLTRVVDLLALREFHTIRNQMDPSERLEVGKSKTHLLNRNMLGVYRPSEHIDNPCNFKPSPADPRTVDPAFEPWALTGDPRLAVDPITSMKRYIVDSKMYMGEQLEDALKDGTEAKRFRHFGAALHVLEDYFSHSNFVELSLRKFYPNVLAWTAPRHRKQSRHALPVVTGMFGSLDVVASLAEPMAQLVFPIDEREFKAIRPGERSDGERMLAILLEDHSDSRYLVAFNRYLAMRDTIAGLPHYERVSKVGWLLGTPVRYALNAYNQVFQAMLQLVGNSVDDVQTHTGSDPNADAGLDPTHSQLAKDHDVHPFHTLAATLARQAVCSVGQVMKDRWEGRPGPDPVAVASSYLVHPNDCYWQDATVKAWAKANPEAIRRGASRTELEHLHEVYGKQVLDRLWQMGRHGVAGRDYIQKHYETLFGEKNQLS</sequence>
<proteinExistence type="inferred from homology"/>
<dbReference type="PANTHER" id="PTHR32305">
    <property type="match status" value="1"/>
</dbReference>
<feature type="domain" description="Gp5/Type VI secretion system Vgr protein OB-fold" evidence="3">
    <location>
        <begin position="385"/>
        <end position="453"/>
    </location>
</feature>
<dbReference type="PANTHER" id="PTHR32305:SF11">
    <property type="entry name" value="TYPE VI SECRETION SYSTEM SPIKE PROTEIN VGRG3"/>
    <property type="match status" value="1"/>
</dbReference>
<gene>
    <name evidence="5" type="ORF">CFB84_42675</name>
</gene>
<name>A0A228HLH2_9BURK</name>